<evidence type="ECO:0000256" key="3">
    <source>
        <dbReference type="SAM" id="MobiDB-lite"/>
    </source>
</evidence>
<dbReference type="PROSITE" id="PS50005">
    <property type="entry name" value="TPR"/>
    <property type="match status" value="4"/>
</dbReference>
<organism evidence="4 5">
    <name type="scientific">Ovis aries</name>
    <name type="common">Sheep</name>
    <dbReference type="NCBI Taxonomy" id="9940"/>
    <lineage>
        <taxon>Eukaryota</taxon>
        <taxon>Metazoa</taxon>
        <taxon>Chordata</taxon>
        <taxon>Craniata</taxon>
        <taxon>Vertebrata</taxon>
        <taxon>Euteleostomi</taxon>
        <taxon>Mammalia</taxon>
        <taxon>Eutheria</taxon>
        <taxon>Laurasiatheria</taxon>
        <taxon>Artiodactyla</taxon>
        <taxon>Ruminantia</taxon>
        <taxon>Pecora</taxon>
        <taxon>Bovidae</taxon>
        <taxon>Caprinae</taxon>
        <taxon>Ovis</taxon>
    </lineage>
</organism>
<dbReference type="PANTHER" id="PTHR45153:SF1">
    <property type="entry name" value="TETRATRICOPEPTIDE REPEAT PROTEIN 16"/>
    <property type="match status" value="1"/>
</dbReference>
<name>A0A836D6Z5_SHEEP</name>
<feature type="repeat" description="TPR" evidence="1">
    <location>
        <begin position="792"/>
        <end position="825"/>
    </location>
</feature>
<dbReference type="AlphaFoldDB" id="A0A836D6Z5"/>
<dbReference type="EMBL" id="JAEMGP010000003">
    <property type="protein sequence ID" value="KAG5211102.1"/>
    <property type="molecule type" value="Genomic_DNA"/>
</dbReference>
<feature type="region of interest" description="Disordered" evidence="3">
    <location>
        <begin position="1"/>
        <end position="31"/>
    </location>
</feature>
<feature type="repeat" description="TPR" evidence="1">
    <location>
        <begin position="568"/>
        <end position="601"/>
    </location>
</feature>
<feature type="coiled-coil region" evidence="2">
    <location>
        <begin position="39"/>
        <end position="190"/>
    </location>
</feature>
<dbReference type="SUPFAM" id="SSF81901">
    <property type="entry name" value="HCP-like"/>
    <property type="match status" value="1"/>
</dbReference>
<dbReference type="SMART" id="SM00028">
    <property type="entry name" value="TPR"/>
    <property type="match status" value="9"/>
</dbReference>
<dbReference type="SUPFAM" id="SSF48452">
    <property type="entry name" value="TPR-like"/>
    <property type="match status" value="1"/>
</dbReference>
<dbReference type="Proteomes" id="UP000664991">
    <property type="component" value="Unassembled WGS sequence"/>
</dbReference>
<proteinExistence type="predicted"/>
<dbReference type="Pfam" id="PF13432">
    <property type="entry name" value="TPR_16"/>
    <property type="match status" value="1"/>
</dbReference>
<feature type="repeat" description="TPR" evidence="1">
    <location>
        <begin position="872"/>
        <end position="905"/>
    </location>
</feature>
<feature type="repeat" description="TPR" evidence="1">
    <location>
        <begin position="602"/>
        <end position="635"/>
    </location>
</feature>
<gene>
    <name evidence="4" type="ORF">JEQ12_013531</name>
</gene>
<keyword evidence="2" id="KW-0175">Coiled coil</keyword>
<reference evidence="4 5" key="1">
    <citation type="submission" date="2020-12" db="EMBL/GenBank/DDBJ databases">
        <title>De novo assembly of Tibetan sheep genome.</title>
        <authorList>
            <person name="Li X."/>
        </authorList>
    </citation>
    <scope>NUCLEOTIDE SEQUENCE [LARGE SCALE GENOMIC DNA]</scope>
    <source>
        <tissue evidence="4">Heart</tissue>
    </source>
</reference>
<feature type="region of interest" description="Disordered" evidence="3">
    <location>
        <begin position="1053"/>
        <end position="1101"/>
    </location>
</feature>
<evidence type="ECO:0000313" key="5">
    <source>
        <dbReference type="Proteomes" id="UP000664991"/>
    </source>
</evidence>
<feature type="coiled-coil region" evidence="2">
    <location>
        <begin position="298"/>
        <end position="360"/>
    </location>
</feature>
<dbReference type="InterPro" id="IPR019734">
    <property type="entry name" value="TPR_rpt"/>
</dbReference>
<dbReference type="PANTHER" id="PTHR45153">
    <property type="entry name" value="TETRATRICOPEPTIDE REPEAT PROTEIN 16"/>
    <property type="match status" value="1"/>
</dbReference>
<dbReference type="InterPro" id="IPR011990">
    <property type="entry name" value="TPR-like_helical_dom_sf"/>
</dbReference>
<dbReference type="Gene3D" id="1.25.40.10">
    <property type="entry name" value="Tetratricopeptide repeat domain"/>
    <property type="match status" value="5"/>
</dbReference>
<evidence type="ECO:0008006" key="6">
    <source>
        <dbReference type="Google" id="ProtNLM"/>
    </source>
</evidence>
<evidence type="ECO:0000313" key="4">
    <source>
        <dbReference type="EMBL" id="KAG5211102.1"/>
    </source>
</evidence>
<dbReference type="Pfam" id="PF13414">
    <property type="entry name" value="TPR_11"/>
    <property type="match status" value="1"/>
</dbReference>
<sequence length="1101" mass="127389">MAPKKKGAKEPELKKKKGSKKDPNLANKPMEMPINEEIREFYHAQIRNLEDRLARYQRKWDELAMQEKLFRQEFEQLANNKKEIVAFLKRTLNQRVDEITDLNEQLQSLQLAKEIEKDAFEAQLAQVRHEFQETKDQLTTENIILGGKLAALEEFRLQKEELTQKFVSLEEQLRKQENEHKDYVHNLEKKSVLDKDRLRKEIIQRVNMVATEFRKVATSQMWDTTKRAITENNAVTLQLAKTTRQGTQLLAENEQLRGHQDDLCKQLELLENSQKLMARKNRGHQKVILMLTEKCRELQQGTAEAERLRVLLGQLEQDLLKQQQDNQALRNERDQLNLQLERQQAEGQRLQQQLSKEQKVRASLETALAQATSFLQDIVQMQPNKEDRDFDVVFQLQRKEMLQQLLLMLGSAVVSSPQMAEALHRESHPCGLPREGQGSSTQLLRTGSLLQQLSGIVPYRPGDLGLVPRRIHIPPNPEDLRLLSHTTRMGNLQAYSSPESHFPQRLVQLIVYQDGLERDKAPSQHIPKPWVIPVPKGTLQRIFGTSQIFQNFDDVKPKATGLTVPLKVREYYHRAHQCLEQEDWEMAVLFFSRALHLDPQLVEFYALRAEAYIQLCDFSSAAQNLRKAYHSQPENNNYLERLALVLYLKGQCLFEQCAFLDALTVFSQASELQPEKFCFRYRCIACLLALKKHRECLSFVTKEVKQGTTNADVYILRARLYNFFQKPNLCYRDLHSALLLDPKHPQAKVLLQVMVGQAEQARQDAGVLAVQGKLQHALQCINCAIENNPLDPSFFLFRGTMYRRLQDFDLAVEDFLKALDMMSEHQEELVQQAQRQLLLAYNDFAVHCYMQGAYQESVLLLNKALKDEQQEKGLYINRGDCFFQLGNLTFAEADYQQALALSPRDEGAHLRMGLLQEKLGFCEHQSRQFQKAENHFSMAIQHNPQKPQYYLYRARSRQLLQNIFGARQDVATVLLLDPKQPKLLPLMTNLFPGMSVEEVLSSQVANLARLQLERMVEHRVYTSTPQDILGRLKDREQRARALILSWKQEPPLLETPKEMEAPLQFPQAKPEGPEEEVQVPGKKDQRPSGRGSRAFLHGLAR</sequence>
<protein>
    <recommendedName>
        <fullName evidence="6">Cilia- and flagella-associated protein 157</fullName>
    </recommendedName>
</protein>
<evidence type="ECO:0000256" key="1">
    <source>
        <dbReference type="PROSITE-ProRule" id="PRU00339"/>
    </source>
</evidence>
<accession>A0A836D6Z5</accession>
<comment type="caution">
    <text evidence="4">The sequence shown here is derived from an EMBL/GenBank/DDBJ whole genome shotgun (WGS) entry which is preliminary data.</text>
</comment>
<evidence type="ECO:0000256" key="2">
    <source>
        <dbReference type="SAM" id="Coils"/>
    </source>
</evidence>
<keyword evidence="1" id="KW-0802">TPR repeat</keyword>